<feature type="binding site" evidence="5">
    <location>
        <position position="58"/>
    </location>
    <ligand>
        <name>ATP</name>
        <dbReference type="ChEBI" id="CHEBI:30616"/>
    </ligand>
</feature>
<dbReference type="Gene3D" id="1.10.510.10">
    <property type="entry name" value="Transferase(Phosphotransferase) domain 1"/>
    <property type="match status" value="1"/>
</dbReference>
<dbReference type="InterPro" id="IPR017441">
    <property type="entry name" value="Protein_kinase_ATP_BS"/>
</dbReference>
<comment type="caution">
    <text evidence="7">The sequence shown here is derived from an EMBL/GenBank/DDBJ whole genome shotgun (WGS) entry which is preliminary data.</text>
</comment>
<dbReference type="InterPro" id="IPR045269">
    <property type="entry name" value="Atg1-like"/>
</dbReference>
<evidence type="ECO:0000256" key="1">
    <source>
        <dbReference type="ARBA" id="ARBA00022679"/>
    </source>
</evidence>
<dbReference type="SUPFAM" id="SSF56112">
    <property type="entry name" value="Protein kinase-like (PK-like)"/>
    <property type="match status" value="1"/>
</dbReference>
<dbReference type="Proteomes" id="UP000325218">
    <property type="component" value="Unassembled WGS sequence"/>
</dbReference>
<dbReference type="RefSeq" id="WP_148457782.1">
    <property type="nucleotide sequence ID" value="NZ_VSDO01000006.1"/>
</dbReference>
<reference evidence="7 8" key="1">
    <citation type="submission" date="2019-08" db="EMBL/GenBank/DDBJ databases">
        <title>Genome sequencing of Paenibacillus faecis DSM 23593(T).</title>
        <authorList>
            <person name="Kook J.-K."/>
            <person name="Park S.-N."/>
            <person name="Lim Y.K."/>
        </authorList>
    </citation>
    <scope>NUCLEOTIDE SEQUENCE [LARGE SCALE GENOMIC DNA]</scope>
    <source>
        <strain evidence="7 8">DSM 23593</strain>
    </source>
</reference>
<keyword evidence="3 7" id="KW-0418">Kinase</keyword>
<dbReference type="GO" id="GO:0005524">
    <property type="term" value="F:ATP binding"/>
    <property type="evidence" value="ECO:0007669"/>
    <property type="project" value="UniProtKB-UniRule"/>
</dbReference>
<dbReference type="PROSITE" id="PS00107">
    <property type="entry name" value="PROTEIN_KINASE_ATP"/>
    <property type="match status" value="1"/>
</dbReference>
<dbReference type="GO" id="GO:0004674">
    <property type="term" value="F:protein serine/threonine kinase activity"/>
    <property type="evidence" value="ECO:0007669"/>
    <property type="project" value="InterPro"/>
</dbReference>
<dbReference type="Pfam" id="PF00069">
    <property type="entry name" value="Pkinase"/>
    <property type="match status" value="1"/>
</dbReference>
<dbReference type="OrthoDB" id="9788659at2"/>
<organism evidence="7 8">
    <name type="scientific">Paenibacillus faecis</name>
    <dbReference type="NCBI Taxonomy" id="862114"/>
    <lineage>
        <taxon>Bacteria</taxon>
        <taxon>Bacillati</taxon>
        <taxon>Bacillota</taxon>
        <taxon>Bacilli</taxon>
        <taxon>Bacillales</taxon>
        <taxon>Paenibacillaceae</taxon>
        <taxon>Paenibacillus</taxon>
    </lineage>
</organism>
<evidence type="ECO:0000259" key="6">
    <source>
        <dbReference type="PROSITE" id="PS50011"/>
    </source>
</evidence>
<evidence type="ECO:0000256" key="5">
    <source>
        <dbReference type="PROSITE-ProRule" id="PRU10141"/>
    </source>
</evidence>
<dbReference type="GO" id="GO:0005829">
    <property type="term" value="C:cytosol"/>
    <property type="evidence" value="ECO:0007669"/>
    <property type="project" value="TreeGrafter"/>
</dbReference>
<sequence length="288" mass="33494">MRFLLNFKSFMKAWRDYPLETNKTLAERYIVQELIGEGSYGLIYKCTDRISGSSVAVKQARPSKGSRAENFLKREADILKTVGHPQIPEYIDLFKDKNGAYLVMSFLHGDTFEDLIFDQGKRLTEEDCVRYTLDLLDLVEHIHQKGLVHLDLRIPNVFIHDGRLYLIDFGLARKIGEPPPRERPPGMGFPFIRSSSGRFKTAEIQTDLFDIGHFMLFLLYSSFEPDDSPSSKANDRIWQEELDLSDELRQILERLLELRKPYAGIHHLKEDLLRLRRLHDEYGESTES</sequence>
<name>A0A5D0CM00_9BACL</name>
<dbReference type="PROSITE" id="PS50011">
    <property type="entry name" value="PROTEIN_KINASE_DOM"/>
    <property type="match status" value="1"/>
</dbReference>
<keyword evidence="2 5" id="KW-0547">Nucleotide-binding</keyword>
<keyword evidence="4 5" id="KW-0067">ATP-binding</keyword>
<evidence type="ECO:0000256" key="4">
    <source>
        <dbReference type="ARBA" id="ARBA00022840"/>
    </source>
</evidence>
<dbReference type="AlphaFoldDB" id="A0A5D0CM00"/>
<keyword evidence="1" id="KW-0808">Transferase</keyword>
<dbReference type="PANTHER" id="PTHR24348">
    <property type="entry name" value="SERINE/THREONINE-PROTEIN KINASE UNC-51-RELATED"/>
    <property type="match status" value="1"/>
</dbReference>
<dbReference type="InterPro" id="IPR011009">
    <property type="entry name" value="Kinase-like_dom_sf"/>
</dbReference>
<gene>
    <name evidence="7" type="ORF">FRY98_26885</name>
</gene>
<dbReference type="GO" id="GO:0016020">
    <property type="term" value="C:membrane"/>
    <property type="evidence" value="ECO:0007669"/>
    <property type="project" value="TreeGrafter"/>
</dbReference>
<dbReference type="InterPro" id="IPR000719">
    <property type="entry name" value="Prot_kinase_dom"/>
</dbReference>
<dbReference type="PANTHER" id="PTHR24348:SF22">
    <property type="entry name" value="NON-SPECIFIC SERINE_THREONINE PROTEIN KINASE"/>
    <property type="match status" value="1"/>
</dbReference>
<evidence type="ECO:0000256" key="2">
    <source>
        <dbReference type="ARBA" id="ARBA00022741"/>
    </source>
</evidence>
<evidence type="ECO:0000256" key="3">
    <source>
        <dbReference type="ARBA" id="ARBA00022777"/>
    </source>
</evidence>
<keyword evidence="8" id="KW-1185">Reference proteome</keyword>
<evidence type="ECO:0000313" key="7">
    <source>
        <dbReference type="EMBL" id="TYA10214.1"/>
    </source>
</evidence>
<dbReference type="GO" id="GO:0005776">
    <property type="term" value="C:autophagosome"/>
    <property type="evidence" value="ECO:0007669"/>
    <property type="project" value="TreeGrafter"/>
</dbReference>
<proteinExistence type="predicted"/>
<accession>A0A5D0CM00</accession>
<dbReference type="GO" id="GO:0000407">
    <property type="term" value="C:phagophore assembly site"/>
    <property type="evidence" value="ECO:0007669"/>
    <property type="project" value="TreeGrafter"/>
</dbReference>
<protein>
    <submittedName>
        <fullName evidence="7">Protein kinase</fullName>
    </submittedName>
</protein>
<evidence type="ECO:0000313" key="8">
    <source>
        <dbReference type="Proteomes" id="UP000325218"/>
    </source>
</evidence>
<dbReference type="EMBL" id="VSDO01000006">
    <property type="protein sequence ID" value="TYA10214.1"/>
    <property type="molecule type" value="Genomic_DNA"/>
</dbReference>
<feature type="domain" description="Protein kinase" evidence="6">
    <location>
        <begin position="29"/>
        <end position="288"/>
    </location>
</feature>